<reference evidence="6 7" key="1">
    <citation type="submission" date="2012-10" db="EMBL/GenBank/DDBJ databases">
        <title>Genome sequencing of Tanticharoenia sakaeratensis NBRC 103193.</title>
        <authorList>
            <person name="Azuma Y."/>
            <person name="Hadano H."/>
            <person name="Hirakawa H."/>
            <person name="Matsushita K."/>
        </authorList>
    </citation>
    <scope>NUCLEOTIDE SEQUENCE [LARGE SCALE GENOMIC DNA]</scope>
    <source>
        <strain evidence="6 7">NBRC 103193</strain>
    </source>
</reference>
<evidence type="ECO:0000256" key="2">
    <source>
        <dbReference type="ARBA" id="ARBA00022801"/>
    </source>
</evidence>
<dbReference type="GO" id="GO:0004556">
    <property type="term" value="F:alpha-amylase activity"/>
    <property type="evidence" value="ECO:0007669"/>
    <property type="project" value="TreeGrafter"/>
</dbReference>
<dbReference type="PANTHER" id="PTHR10357:SF179">
    <property type="entry name" value="NEUTRAL AND BASIC AMINO ACID TRANSPORT PROTEIN RBAT"/>
    <property type="match status" value="1"/>
</dbReference>
<proteinExistence type="inferred from homology"/>
<dbReference type="SMART" id="SM00642">
    <property type="entry name" value="Aamy"/>
    <property type="match status" value="1"/>
</dbReference>
<evidence type="ECO:0000256" key="1">
    <source>
        <dbReference type="ARBA" id="ARBA00008061"/>
    </source>
</evidence>
<sequence length="583" mass="66281">MLKRRSLLSGAAAGAAMVMVGPAHAASGHPSAPARRWWKEAVIYEIYPRSFRDSNGDGIGDIPGITEKLSYIRDLGADTIWLAPIFASPNRDNGYDISDYKAIMPEFGTMDDFEKLMTKASSLEIRIILDLVVNHTSDQHPWFQKSRASRDNPYRDYYIWRDSEQGRPPNNWPSPWGGSAWTSDAATNSNYLHLFSPYQPDLNWDNPAVRDEVFSIMKFWLDKGVAGFRMDAITMISKMPSFRDMTPKELQAPEYVYAAGPHLHAYLREMNDRVLSHYDVMTVGEAYGMHAEDIPLFTDSARRELDMVFAFDIVHVDRQGWRKVAWPLSKLKNIYAAAGRPKSRDSWNTVFLDNHDQPRAVSRFGNDTAPFREASAKAVATMLLTQCGTPFIYQGEELGMTNLPFSDLADFEDVQAPIEWDAKVKRQGIDPEAFFESLKGLGRDNARSVMQWDSSRNAVFTRAEKTWYRVNPNYTEINAQDCLQKSGSVYHHFRDLIALRRQYPALVYGSYQDLDPDHPGAFFYARQQGNDRILVLINMSDRGFTYEAPVLTTASLLLSSVKHEGAAKSVTWLAPWEARIYRA</sequence>
<dbReference type="PROSITE" id="PS51318">
    <property type="entry name" value="TAT"/>
    <property type="match status" value="1"/>
</dbReference>
<dbReference type="Pfam" id="PF00128">
    <property type="entry name" value="Alpha-amylase"/>
    <property type="match status" value="1"/>
</dbReference>
<dbReference type="InterPro" id="IPR045857">
    <property type="entry name" value="O16G_dom_2"/>
</dbReference>
<evidence type="ECO:0000313" key="7">
    <source>
        <dbReference type="Proteomes" id="UP000032679"/>
    </source>
</evidence>
<feature type="domain" description="Glycosyl hydrolase family 13 catalytic" evidence="5">
    <location>
        <begin position="45"/>
        <end position="433"/>
    </location>
</feature>
<dbReference type="Gene3D" id="3.20.20.80">
    <property type="entry name" value="Glycosidases"/>
    <property type="match status" value="1"/>
</dbReference>
<keyword evidence="4" id="KW-0732">Signal</keyword>
<evidence type="ECO:0000259" key="5">
    <source>
        <dbReference type="SMART" id="SM00642"/>
    </source>
</evidence>
<dbReference type="InterPro" id="IPR013780">
    <property type="entry name" value="Glyco_hydro_b"/>
</dbReference>
<dbReference type="Gene3D" id="2.60.40.1180">
    <property type="entry name" value="Golgi alpha-mannosidase II"/>
    <property type="match status" value="1"/>
</dbReference>
<dbReference type="NCBIfam" id="NF008183">
    <property type="entry name" value="PRK10933.1"/>
    <property type="match status" value="1"/>
</dbReference>
<dbReference type="CDD" id="cd11333">
    <property type="entry name" value="AmyAc_SI_OligoGlu_DGase"/>
    <property type="match status" value="1"/>
</dbReference>
<dbReference type="FunFam" id="3.90.400.10:FF:000002">
    <property type="entry name" value="Sucrose isomerase"/>
    <property type="match status" value="1"/>
</dbReference>
<organism evidence="6 7">
    <name type="scientific">Tanticharoenia sakaeratensis NBRC 103193</name>
    <dbReference type="NCBI Taxonomy" id="1231623"/>
    <lineage>
        <taxon>Bacteria</taxon>
        <taxon>Pseudomonadati</taxon>
        <taxon>Pseudomonadota</taxon>
        <taxon>Alphaproteobacteria</taxon>
        <taxon>Acetobacterales</taxon>
        <taxon>Acetobacteraceae</taxon>
        <taxon>Tanticharoenia</taxon>
    </lineage>
</organism>
<feature type="chain" id="PRO_5002308126" evidence="4">
    <location>
        <begin position="26"/>
        <end position="583"/>
    </location>
</feature>
<dbReference type="FunFam" id="3.20.20.80:FF:000064">
    <property type="entry name" value="Oligo-1,6-glucosidase"/>
    <property type="match status" value="2"/>
</dbReference>
<dbReference type="Gene3D" id="3.90.400.10">
    <property type="entry name" value="Oligo-1,6-glucosidase, Domain 2"/>
    <property type="match status" value="1"/>
</dbReference>
<keyword evidence="3" id="KW-0326">Glycosidase</keyword>
<dbReference type="Proteomes" id="UP000032679">
    <property type="component" value="Unassembled WGS sequence"/>
</dbReference>
<feature type="signal peptide" evidence="4">
    <location>
        <begin position="1"/>
        <end position="25"/>
    </location>
</feature>
<comment type="similarity">
    <text evidence="1">Belongs to the glycosyl hydrolase 13 family.</text>
</comment>
<evidence type="ECO:0000256" key="3">
    <source>
        <dbReference type="ARBA" id="ARBA00023295"/>
    </source>
</evidence>
<protein>
    <submittedName>
        <fullName evidence="6">Sucrose isomerase</fullName>
    </submittedName>
</protein>
<dbReference type="EMBL" id="BALE01000024">
    <property type="protein sequence ID" value="GAN54537.1"/>
    <property type="molecule type" value="Genomic_DNA"/>
</dbReference>
<dbReference type="STRING" id="1231623.Tasa_024_003"/>
<dbReference type="InterPro" id="IPR006047">
    <property type="entry name" value="GH13_cat_dom"/>
</dbReference>
<name>A0A0D6MLJ2_9PROT</name>
<dbReference type="AlphaFoldDB" id="A0A0D6MLJ2"/>
<dbReference type="InterPro" id="IPR017853">
    <property type="entry name" value="GH"/>
</dbReference>
<dbReference type="PANTHER" id="PTHR10357">
    <property type="entry name" value="ALPHA-AMYLASE FAMILY MEMBER"/>
    <property type="match status" value="1"/>
</dbReference>
<dbReference type="RefSeq" id="WP_048849083.1">
    <property type="nucleotide sequence ID" value="NZ_BALE01000024.1"/>
</dbReference>
<accession>A0A0D6MLJ2</accession>
<evidence type="ECO:0000256" key="4">
    <source>
        <dbReference type="SAM" id="SignalP"/>
    </source>
</evidence>
<dbReference type="GO" id="GO:0016853">
    <property type="term" value="F:isomerase activity"/>
    <property type="evidence" value="ECO:0007669"/>
    <property type="project" value="UniProtKB-KW"/>
</dbReference>
<evidence type="ECO:0000313" key="6">
    <source>
        <dbReference type="EMBL" id="GAN54537.1"/>
    </source>
</evidence>
<keyword evidence="6" id="KW-0413">Isomerase</keyword>
<keyword evidence="2" id="KW-0378">Hydrolase</keyword>
<dbReference type="GO" id="GO:0009313">
    <property type="term" value="P:oligosaccharide catabolic process"/>
    <property type="evidence" value="ECO:0007669"/>
    <property type="project" value="TreeGrafter"/>
</dbReference>
<dbReference type="SUPFAM" id="SSF51445">
    <property type="entry name" value="(Trans)glycosidases"/>
    <property type="match status" value="1"/>
</dbReference>
<comment type="caution">
    <text evidence="6">The sequence shown here is derived from an EMBL/GenBank/DDBJ whole genome shotgun (WGS) entry which is preliminary data.</text>
</comment>
<dbReference type="SUPFAM" id="SSF51011">
    <property type="entry name" value="Glycosyl hydrolase domain"/>
    <property type="match status" value="1"/>
</dbReference>
<dbReference type="InterPro" id="IPR006311">
    <property type="entry name" value="TAT_signal"/>
</dbReference>
<gene>
    <name evidence="6" type="ORF">Tasa_024_003</name>
</gene>
<keyword evidence="7" id="KW-1185">Reference proteome</keyword>